<dbReference type="PANTHER" id="PTHR30149">
    <property type="entry name" value="HYDROGENASE PROTEIN ASSEMBLY PROTEIN HYPD"/>
    <property type="match status" value="1"/>
</dbReference>
<evidence type="ECO:0000256" key="4">
    <source>
        <dbReference type="ARBA" id="ARBA00022723"/>
    </source>
</evidence>
<dbReference type="GO" id="GO:0005506">
    <property type="term" value="F:iron ion binding"/>
    <property type="evidence" value="ECO:0007669"/>
    <property type="project" value="TreeGrafter"/>
</dbReference>
<protein>
    <recommendedName>
        <fullName evidence="6">Hydrogenase maturation factor HypC</fullName>
    </recommendedName>
</protein>
<comment type="similarity">
    <text evidence="2">Belongs to the HupF/HypC family.</text>
</comment>
<dbReference type="InterPro" id="IPR002780">
    <property type="entry name" value="Hyd_form_HypD"/>
</dbReference>
<reference evidence="7 8" key="1">
    <citation type="submission" date="2018-06" db="EMBL/GenBank/DDBJ databases">
        <authorList>
            <consortium name="Pathogen Informatics"/>
            <person name="Doyle S."/>
        </authorList>
    </citation>
    <scope>NUCLEOTIDE SEQUENCE [LARGE SCALE GENOMIC DNA]</scope>
    <source>
        <strain evidence="7 8">NCTC9045</strain>
    </source>
</reference>
<dbReference type="InterPro" id="IPR042244">
    <property type="entry name" value="HypD_2_sf"/>
</dbReference>
<dbReference type="Proteomes" id="UP000254503">
    <property type="component" value="Unassembled WGS sequence"/>
</dbReference>
<dbReference type="FunFam" id="3.40.50.11740:FF:000001">
    <property type="entry name" value="Hydrogenase maturation factor"/>
    <property type="match status" value="1"/>
</dbReference>
<dbReference type="NCBIfam" id="NF007712">
    <property type="entry name" value="PRK10409.1"/>
    <property type="match status" value="1"/>
</dbReference>
<dbReference type="InterPro" id="IPR001109">
    <property type="entry name" value="Hydrogenase_HupF/HypC"/>
</dbReference>
<evidence type="ECO:0000313" key="7">
    <source>
        <dbReference type="EMBL" id="STJ53435.1"/>
    </source>
</evidence>
<evidence type="ECO:0000256" key="6">
    <source>
        <dbReference type="ARBA" id="ARBA00071976"/>
    </source>
</evidence>
<dbReference type="EMBL" id="UGDD01000002">
    <property type="protein sequence ID" value="STJ53435.1"/>
    <property type="molecule type" value="Genomic_DNA"/>
</dbReference>
<proteinExistence type="inferred from homology"/>
<dbReference type="Pfam" id="PF01455">
    <property type="entry name" value="HupF_HypC"/>
    <property type="match status" value="1"/>
</dbReference>
<dbReference type="NCBIfam" id="TIGR00074">
    <property type="entry name" value="hypC_hupF"/>
    <property type="match status" value="1"/>
</dbReference>
<evidence type="ECO:0000313" key="8">
    <source>
        <dbReference type="Proteomes" id="UP000254503"/>
    </source>
</evidence>
<organism evidence="7 8">
    <name type="scientific">Escherichia coli</name>
    <dbReference type="NCBI Taxonomy" id="562"/>
    <lineage>
        <taxon>Bacteria</taxon>
        <taxon>Pseudomonadati</taxon>
        <taxon>Pseudomonadota</taxon>
        <taxon>Gammaproteobacteria</taxon>
        <taxon>Enterobacterales</taxon>
        <taxon>Enterobacteriaceae</taxon>
        <taxon>Escherichia</taxon>
    </lineage>
</organism>
<evidence type="ECO:0000256" key="1">
    <source>
        <dbReference type="ARBA" id="ARBA00004711"/>
    </source>
</evidence>
<evidence type="ECO:0000256" key="2">
    <source>
        <dbReference type="ARBA" id="ARBA00006018"/>
    </source>
</evidence>
<comment type="similarity">
    <text evidence="3">Belongs to the HypD family.</text>
</comment>
<dbReference type="UniPathway" id="UPA00335"/>
<dbReference type="InterPro" id="IPR042243">
    <property type="entry name" value="HypD_1"/>
</dbReference>
<dbReference type="NCBIfam" id="TIGR00075">
    <property type="entry name" value="hypD"/>
    <property type="match status" value="1"/>
</dbReference>
<sequence>MCIGVPGQIRTIDGNQAKVDVCGIQRDVDLTLVGSCDENGQPRVGQWVLVHVGFAMSVINEAEARDTLDALQNMFDVEPDVGGAVVWRGKIMRFVDEYRAPEQVMQLIEHLRERASHLSYTAERPLRIMEVCGGHTHAIFKFGLDQLLPENVEFIHGPGCPVCVLPMGRIDTCVEIASHPEVIFCTFGDAMRVPGKQGSLLQAKARGADVRIVYSPMDALKLAQENPTRKVVFFGLGFETTMPTTAITLQQAKARDVQNFYFFCQHITLIPTLRSLLEQPDNGIDAFLAPGHVSMVIGTDAYNFIASDFHRPLVVAGFEPLDLLQGVVMLVQQKIAAHSKVENQYRRVVPDAGNLLAQQAIADVFCVNGDSEWRGLGVIESSGVHLTPDYQRFDAEAHFRPAPQQVCDDPRARCGEVLTGKCKPHQCPLFGNTCNPQTAFGALMVSSEGACAAWYQYRQQESEA</sequence>
<dbReference type="PRINTS" id="PR00445">
    <property type="entry name" value="HUPFHYPC"/>
</dbReference>
<dbReference type="AlphaFoldDB" id="A0A376WVK0"/>
<dbReference type="PANTHER" id="PTHR30149:SF0">
    <property type="entry name" value="HYDROGENASE MATURATION FACTOR HYPD"/>
    <property type="match status" value="1"/>
</dbReference>
<dbReference type="InterPro" id="IPR019812">
    <property type="entry name" value="Hydgase_assmbl_chp_CS"/>
</dbReference>
<dbReference type="PROSITE" id="PS01097">
    <property type="entry name" value="HUPF_HYPC"/>
    <property type="match status" value="1"/>
</dbReference>
<dbReference type="Gene3D" id="2.30.30.140">
    <property type="match status" value="1"/>
</dbReference>
<keyword evidence="5" id="KW-0408">Iron</keyword>
<accession>A0A376WVK0</accession>
<dbReference type="GO" id="GO:0051539">
    <property type="term" value="F:4 iron, 4 sulfur cluster binding"/>
    <property type="evidence" value="ECO:0007669"/>
    <property type="project" value="TreeGrafter"/>
</dbReference>
<keyword evidence="4" id="KW-0479">Metal-binding</keyword>
<evidence type="ECO:0000256" key="3">
    <source>
        <dbReference type="ARBA" id="ARBA00007888"/>
    </source>
</evidence>
<dbReference type="GO" id="GO:0051604">
    <property type="term" value="P:protein maturation"/>
    <property type="evidence" value="ECO:0007669"/>
    <property type="project" value="TreeGrafter"/>
</dbReference>
<dbReference type="SUPFAM" id="SSF159127">
    <property type="entry name" value="HupF/HypC-like"/>
    <property type="match status" value="1"/>
</dbReference>
<dbReference type="Gene3D" id="6.10.250.910">
    <property type="match status" value="1"/>
</dbReference>
<dbReference type="Pfam" id="PF01924">
    <property type="entry name" value="HypD"/>
    <property type="match status" value="1"/>
</dbReference>
<evidence type="ECO:0000256" key="5">
    <source>
        <dbReference type="ARBA" id="ARBA00023004"/>
    </source>
</evidence>
<comment type="pathway">
    <text evidence="1">Protein modification; [NiFe] hydrogenase maturation.</text>
</comment>
<dbReference type="Gene3D" id="6.10.20.100">
    <property type="match status" value="1"/>
</dbReference>
<dbReference type="Gene3D" id="3.40.50.11740">
    <property type="entry name" value="HypD, alpha/beta domain 2"/>
    <property type="match status" value="2"/>
</dbReference>
<name>A0A376WVK0_ECOLX</name>
<dbReference type="FunFam" id="2.30.30.140:FF:000023">
    <property type="entry name" value="Hydrogenase assembly chaperone protein HypC"/>
    <property type="match status" value="1"/>
</dbReference>
<dbReference type="GO" id="GO:0070025">
    <property type="term" value="F:carbon monoxide binding"/>
    <property type="evidence" value="ECO:0007669"/>
    <property type="project" value="TreeGrafter"/>
</dbReference>
<gene>
    <name evidence="7" type="primary">hypD</name>
    <name evidence="7" type="ORF">NCTC9045_01273</name>
</gene>
<dbReference type="FunFam" id="3.40.50.11740:FF:000002">
    <property type="entry name" value="Hydrogenase maturation factor"/>
    <property type="match status" value="1"/>
</dbReference>